<accession>A0A0M4CJ09</accession>
<dbReference type="EC" id="1.-.-.-" evidence="3"/>
<keyword evidence="4" id="KW-1185">Reference proteome</keyword>
<evidence type="ECO:0000313" key="4">
    <source>
        <dbReference type="Proteomes" id="UP000068067"/>
    </source>
</evidence>
<organism evidence="3 4">
    <name type="scientific">Corynebacterium deserti GIMN1.010</name>
    <dbReference type="NCBI Taxonomy" id="931089"/>
    <lineage>
        <taxon>Bacteria</taxon>
        <taxon>Bacillati</taxon>
        <taxon>Actinomycetota</taxon>
        <taxon>Actinomycetes</taxon>
        <taxon>Mycobacteriales</taxon>
        <taxon>Corynebacteriaceae</taxon>
        <taxon>Corynebacterium</taxon>
    </lineage>
</organism>
<dbReference type="EMBL" id="CP009220">
    <property type="protein sequence ID" value="ALC05651.1"/>
    <property type="molecule type" value="Genomic_DNA"/>
</dbReference>
<proteinExistence type="predicted"/>
<dbReference type="InterPro" id="IPR051267">
    <property type="entry name" value="STEAP_metalloreductase"/>
</dbReference>
<dbReference type="AlphaFoldDB" id="A0A0M4CJ09"/>
<dbReference type="SUPFAM" id="SSF51735">
    <property type="entry name" value="NAD(P)-binding Rossmann-fold domains"/>
    <property type="match status" value="1"/>
</dbReference>
<dbReference type="PATRIC" id="fig|931089.4.peg.1242"/>
<dbReference type="PANTHER" id="PTHR14239:SF10">
    <property type="entry name" value="REDUCTASE"/>
    <property type="match status" value="1"/>
</dbReference>
<gene>
    <name evidence="3" type="ORF">CDES_06115</name>
</gene>
<dbReference type="STRING" id="931089.CDES_06115"/>
<protein>
    <submittedName>
        <fullName evidence="3">Dinucleotide-binding protein</fullName>
        <ecNumber evidence="3">1.-.-.-</ecNumber>
    </submittedName>
</protein>
<reference evidence="3 4" key="1">
    <citation type="submission" date="2014-08" db="EMBL/GenBank/DDBJ databases">
        <title>Complete genome sequence of Corynebacterium deserti GIMN1.010 (=DSM 45689), isolated from desert sand in western China.</title>
        <authorList>
            <person name="Ruckert C."/>
            <person name="Albersmeier A."/>
            <person name="Kalinowski J."/>
        </authorList>
    </citation>
    <scope>NUCLEOTIDE SEQUENCE [LARGE SCALE GENOMIC DNA]</scope>
    <source>
        <strain evidence="3 4">GIMN1.010</strain>
    </source>
</reference>
<dbReference type="Proteomes" id="UP000068067">
    <property type="component" value="Chromosome"/>
</dbReference>
<name>A0A0M4CJ09_9CORY</name>
<keyword evidence="1 3" id="KW-0560">Oxidoreductase</keyword>
<evidence type="ECO:0000313" key="3">
    <source>
        <dbReference type="EMBL" id="ALC05651.1"/>
    </source>
</evidence>
<dbReference type="Gene3D" id="3.40.50.720">
    <property type="entry name" value="NAD(P)-binding Rossmann-like Domain"/>
    <property type="match status" value="1"/>
</dbReference>
<evidence type="ECO:0000256" key="1">
    <source>
        <dbReference type="ARBA" id="ARBA00023002"/>
    </source>
</evidence>
<dbReference type="InterPro" id="IPR028939">
    <property type="entry name" value="P5C_Rdtase_cat_N"/>
</dbReference>
<dbReference type="GO" id="GO:0016491">
    <property type="term" value="F:oxidoreductase activity"/>
    <property type="evidence" value="ECO:0007669"/>
    <property type="project" value="UniProtKB-KW"/>
</dbReference>
<evidence type="ECO:0000259" key="2">
    <source>
        <dbReference type="Pfam" id="PF03807"/>
    </source>
</evidence>
<dbReference type="KEGG" id="cdx:CDES_06115"/>
<dbReference type="PANTHER" id="PTHR14239">
    <property type="entry name" value="DUDULIN-RELATED"/>
    <property type="match status" value="1"/>
</dbReference>
<feature type="domain" description="Pyrroline-5-carboxylate reductase catalytic N-terminal" evidence="2">
    <location>
        <begin position="66"/>
        <end position="108"/>
    </location>
</feature>
<dbReference type="InterPro" id="IPR036291">
    <property type="entry name" value="NAD(P)-bd_dom_sf"/>
</dbReference>
<dbReference type="Pfam" id="PF03807">
    <property type="entry name" value="F420_oxidored"/>
    <property type="match status" value="1"/>
</dbReference>
<sequence length="224" mass="23253">MIKELLNKLFGNKEVSTAMTETEVTNHKENNAMTSYTIFGRGNMATAIAGILTKGGATVEHIGSADSATATVNGDVIILAVPYPAIESIIANHKDAFAGKTVIDITNPLNFETFDSLVVPVGSSATAEIQAQLPQSRVLKAFNTNFASTLSTGRVGDLSTTVLVAGDDADAKNALITDVNAGGVDALDAGSLKRAHELEAVGFLQLTLAGSEKISWTGGFGLVK</sequence>